<dbReference type="EMBL" id="JAIZPD010000003">
    <property type="protein sequence ID" value="KAH0965269.1"/>
    <property type="molecule type" value="Genomic_DNA"/>
</dbReference>
<feature type="domain" description="Peptidase A1" evidence="10">
    <location>
        <begin position="134"/>
        <end position="463"/>
    </location>
</feature>
<feature type="active site" evidence="6">
    <location>
        <position position="152"/>
    </location>
</feature>
<evidence type="ECO:0000256" key="5">
    <source>
        <dbReference type="ARBA" id="ARBA00022801"/>
    </source>
</evidence>
<dbReference type="AlphaFoldDB" id="A0A9P8SKI4"/>
<dbReference type="Pfam" id="PF00026">
    <property type="entry name" value="Asp"/>
    <property type="match status" value="1"/>
</dbReference>
<dbReference type="Proteomes" id="UP000824596">
    <property type="component" value="Unassembled WGS sequence"/>
</dbReference>
<keyword evidence="5 7" id="KW-0378">Hydrolase</keyword>
<evidence type="ECO:0000256" key="9">
    <source>
        <dbReference type="SAM" id="SignalP"/>
    </source>
</evidence>
<dbReference type="InterPro" id="IPR033121">
    <property type="entry name" value="PEPTIDASE_A1"/>
</dbReference>
<dbReference type="PROSITE" id="PS51767">
    <property type="entry name" value="PEPTIDASE_A1"/>
    <property type="match status" value="1"/>
</dbReference>
<dbReference type="CDD" id="cd05474">
    <property type="entry name" value="SAP_like"/>
    <property type="match status" value="1"/>
</dbReference>
<keyword evidence="4 7" id="KW-0064">Aspartyl protease</keyword>
<feature type="signal peptide" evidence="9">
    <location>
        <begin position="1"/>
        <end position="18"/>
    </location>
</feature>
<keyword evidence="2 7" id="KW-0645">Protease</keyword>
<evidence type="ECO:0000256" key="3">
    <source>
        <dbReference type="ARBA" id="ARBA00022729"/>
    </source>
</evidence>
<gene>
    <name evidence="11" type="ORF">HRG_03285</name>
</gene>
<evidence type="ECO:0000256" key="6">
    <source>
        <dbReference type="PIRSR" id="PIRSR601461-1"/>
    </source>
</evidence>
<evidence type="ECO:0000313" key="11">
    <source>
        <dbReference type="EMBL" id="KAH0965269.1"/>
    </source>
</evidence>
<organism evidence="11 12">
    <name type="scientific">Hirsutella rhossiliensis</name>
    <dbReference type="NCBI Taxonomy" id="111463"/>
    <lineage>
        <taxon>Eukaryota</taxon>
        <taxon>Fungi</taxon>
        <taxon>Dikarya</taxon>
        <taxon>Ascomycota</taxon>
        <taxon>Pezizomycotina</taxon>
        <taxon>Sordariomycetes</taxon>
        <taxon>Hypocreomycetidae</taxon>
        <taxon>Hypocreales</taxon>
        <taxon>Ophiocordycipitaceae</taxon>
        <taxon>Hirsutella</taxon>
    </lineage>
</organism>
<dbReference type="RefSeq" id="XP_044722782.1">
    <property type="nucleotide sequence ID" value="XM_044861756.1"/>
</dbReference>
<dbReference type="InterPro" id="IPR033876">
    <property type="entry name" value="SAP-like"/>
</dbReference>
<dbReference type="PANTHER" id="PTHR47966:SF65">
    <property type="entry name" value="ASPARTIC-TYPE ENDOPEPTIDASE"/>
    <property type="match status" value="1"/>
</dbReference>
<reference evidence="11" key="1">
    <citation type="submission" date="2021-09" db="EMBL/GenBank/DDBJ databases">
        <title>A high-quality genome of the endoparasitic fungus Hirsutella rhossiliensis with a comparison of Hirsutella genomes reveals transposable elements contributing to genome size variation.</title>
        <authorList>
            <person name="Lin R."/>
            <person name="Jiao Y."/>
            <person name="Sun X."/>
            <person name="Ling J."/>
            <person name="Xie B."/>
            <person name="Cheng X."/>
        </authorList>
    </citation>
    <scope>NUCLEOTIDE SEQUENCE</scope>
    <source>
        <strain evidence="11">HR02</strain>
    </source>
</reference>
<comment type="caution">
    <text evidence="11">The sequence shown here is derived from an EMBL/GenBank/DDBJ whole genome shotgun (WGS) entry which is preliminary data.</text>
</comment>
<evidence type="ECO:0000256" key="2">
    <source>
        <dbReference type="ARBA" id="ARBA00022670"/>
    </source>
</evidence>
<dbReference type="PRINTS" id="PR00792">
    <property type="entry name" value="PEPSIN"/>
</dbReference>
<evidence type="ECO:0000256" key="7">
    <source>
        <dbReference type="RuleBase" id="RU000454"/>
    </source>
</evidence>
<dbReference type="InterPro" id="IPR021109">
    <property type="entry name" value="Peptidase_aspartic_dom_sf"/>
</dbReference>
<dbReference type="Gene3D" id="2.40.70.10">
    <property type="entry name" value="Acid Proteases"/>
    <property type="match status" value="2"/>
</dbReference>
<dbReference type="GeneID" id="68352414"/>
<dbReference type="GO" id="GO:0006508">
    <property type="term" value="P:proteolysis"/>
    <property type="evidence" value="ECO:0007669"/>
    <property type="project" value="UniProtKB-KW"/>
</dbReference>
<dbReference type="InterPro" id="IPR001969">
    <property type="entry name" value="Aspartic_peptidase_AS"/>
</dbReference>
<dbReference type="GO" id="GO:0004190">
    <property type="term" value="F:aspartic-type endopeptidase activity"/>
    <property type="evidence" value="ECO:0007669"/>
    <property type="project" value="UniProtKB-KW"/>
</dbReference>
<evidence type="ECO:0000259" key="10">
    <source>
        <dbReference type="PROSITE" id="PS51767"/>
    </source>
</evidence>
<evidence type="ECO:0000256" key="4">
    <source>
        <dbReference type="ARBA" id="ARBA00022750"/>
    </source>
</evidence>
<sequence length="546" mass="57012">MAPPWLFVLLSAALCVHSRPQDPNAPAEAAAGSDALAPIMNLKSSEPSQAPPGKAWGMGSLTVPMAVRRSWIGSRLFPDKRQAGNAGADPNNTDNAAGALVLVIERRETPKLVKRTGGAEALDERLQPRSDIAYYTTLKFGNPPQAIRVLVDTGSSELWINADCSTSGSSAEQAFCTSKVGRYNSNSSNTASSSGEKSGIRYGSGSVNFTYFIDDVALANLPNSPAMKGVKFGVATSSRMMSSGILGIAAGKGVSTKYKNFIDQLADQGLTRSKSYSIGLGLKGEKQGSIIFGGIDSSKFVGKLKPQPIIPPAKSPDKVPRFWVRLDSISHTAPGRASGSRLGNSTMPVILDTGSTLALLPTSLVEEMASALSAGPADQTGLRQVPCQMAERAGSFDFAFDGVTIRVPYKEVIRQQQVQSNAGIASQCYLGVMESDSLALLGDTFLRSAYAVFDIDGNNVLLAQYANCGDTPRTAQSSEFANMSGQCGQRDLAPNTRLAESGENAQTETKAEGGSNGQSAAAGRLAANTKGLAAAVGAALVLTLGL</sequence>
<feature type="active site" evidence="6">
    <location>
        <position position="352"/>
    </location>
</feature>
<dbReference type="PROSITE" id="PS00141">
    <property type="entry name" value="ASP_PROTEASE"/>
    <property type="match status" value="1"/>
</dbReference>
<dbReference type="PANTHER" id="PTHR47966">
    <property type="entry name" value="BETA-SITE APP-CLEAVING ENZYME, ISOFORM A-RELATED"/>
    <property type="match status" value="1"/>
</dbReference>
<evidence type="ECO:0000256" key="8">
    <source>
        <dbReference type="SAM" id="MobiDB-lite"/>
    </source>
</evidence>
<proteinExistence type="inferred from homology"/>
<evidence type="ECO:0000256" key="1">
    <source>
        <dbReference type="ARBA" id="ARBA00007447"/>
    </source>
</evidence>
<keyword evidence="12" id="KW-1185">Reference proteome</keyword>
<evidence type="ECO:0000313" key="12">
    <source>
        <dbReference type="Proteomes" id="UP000824596"/>
    </source>
</evidence>
<keyword evidence="3 9" id="KW-0732">Signal</keyword>
<feature type="chain" id="PRO_5040448879" evidence="9">
    <location>
        <begin position="19"/>
        <end position="546"/>
    </location>
</feature>
<dbReference type="InterPro" id="IPR001461">
    <property type="entry name" value="Aspartic_peptidase_A1"/>
</dbReference>
<dbReference type="OrthoDB" id="771136at2759"/>
<name>A0A9P8SKI4_9HYPO</name>
<dbReference type="SUPFAM" id="SSF50630">
    <property type="entry name" value="Acid proteases"/>
    <property type="match status" value="1"/>
</dbReference>
<feature type="region of interest" description="Disordered" evidence="8">
    <location>
        <begin position="500"/>
        <end position="519"/>
    </location>
</feature>
<accession>A0A9P8SKI4</accession>
<protein>
    <submittedName>
        <fullName evidence="11">Eukaryotic aspartyl protease domain-containing protein</fullName>
    </submittedName>
</protein>
<comment type="similarity">
    <text evidence="1 7">Belongs to the peptidase A1 family.</text>
</comment>